<keyword evidence="1" id="KW-0732">Signal</keyword>
<dbReference type="InterPro" id="IPR019225">
    <property type="entry name" value="DUF2155"/>
</dbReference>
<reference evidence="2 3" key="1">
    <citation type="journal article" date="2016" name="ISME J.">
        <title>Global occurrence and heterogeneity of the Roseobacter-clade species Ruegeria mobilis.</title>
        <authorList>
            <person name="Sonnenschein E."/>
            <person name="Gram L."/>
        </authorList>
    </citation>
    <scope>NUCLEOTIDE SEQUENCE [LARGE SCALE GENOMIC DNA]</scope>
    <source>
        <strain evidence="2 3">F1926</strain>
    </source>
</reference>
<dbReference type="OrthoDB" id="9810376at2"/>
<feature type="chain" id="PRO_5008518285" description="DUF2155 domain-containing protein" evidence="1">
    <location>
        <begin position="20"/>
        <end position="145"/>
    </location>
</feature>
<dbReference type="AlphaFoldDB" id="A0A1B1A134"/>
<evidence type="ECO:0000313" key="2">
    <source>
        <dbReference type="EMBL" id="ANP40310.1"/>
    </source>
</evidence>
<gene>
    <name evidence="2" type="ORF">K529_005980</name>
</gene>
<sequence length="145" mass="15950">MMRLTTLAFCLVAASSAVAQTISVEELAPSPVQPRVPETREHVERVEATKGSIASLRGLDKVNGKSTDVDVQTGGSVEVFGLIVTMRECRYPTENPSGDAFAYLTIRDRQDGKVFFDGWMIASSPALSALDHRRYDVWVLRCKSD</sequence>
<dbReference type="GeneID" id="28249362"/>
<evidence type="ECO:0000313" key="3">
    <source>
        <dbReference type="Proteomes" id="UP000013243"/>
    </source>
</evidence>
<dbReference type="Proteomes" id="UP000013243">
    <property type="component" value="Chromosome"/>
</dbReference>
<dbReference type="RefSeq" id="WP_005639698.1">
    <property type="nucleotide sequence ID" value="NZ_CP015230.1"/>
</dbReference>
<evidence type="ECO:0008006" key="4">
    <source>
        <dbReference type="Google" id="ProtNLM"/>
    </source>
</evidence>
<name>A0A1B1A134_9RHOB</name>
<evidence type="ECO:0000256" key="1">
    <source>
        <dbReference type="SAM" id="SignalP"/>
    </source>
</evidence>
<protein>
    <recommendedName>
        <fullName evidence="4">DUF2155 domain-containing protein</fullName>
    </recommendedName>
</protein>
<dbReference type="Pfam" id="PF09923">
    <property type="entry name" value="DUF2155"/>
    <property type="match status" value="1"/>
</dbReference>
<proteinExistence type="predicted"/>
<dbReference type="EMBL" id="CP015230">
    <property type="protein sequence ID" value="ANP40310.1"/>
    <property type="molecule type" value="Genomic_DNA"/>
</dbReference>
<feature type="signal peptide" evidence="1">
    <location>
        <begin position="1"/>
        <end position="19"/>
    </location>
</feature>
<dbReference type="KEGG" id="rmb:K529_005980"/>
<accession>A0A1B1A134</accession>
<organism evidence="2 3">
    <name type="scientific">Tritonibacter mobilis F1926</name>
    <dbReference type="NCBI Taxonomy" id="1265309"/>
    <lineage>
        <taxon>Bacteria</taxon>
        <taxon>Pseudomonadati</taxon>
        <taxon>Pseudomonadota</taxon>
        <taxon>Alphaproteobacteria</taxon>
        <taxon>Rhodobacterales</taxon>
        <taxon>Paracoccaceae</taxon>
        <taxon>Tritonibacter</taxon>
    </lineage>
</organism>
<dbReference type="STRING" id="1265309.K529_005980"/>